<protein>
    <submittedName>
        <fullName evidence="12">ABC transporter ATP-binding protein</fullName>
    </submittedName>
</protein>
<organism evidence="12 13">
    <name type="scientific">Seminibacterium arietis</name>
    <dbReference type="NCBI Taxonomy" id="1173502"/>
    <lineage>
        <taxon>Bacteria</taxon>
        <taxon>Pseudomonadati</taxon>
        <taxon>Pseudomonadota</taxon>
        <taxon>Gammaproteobacteria</taxon>
        <taxon>Pasteurellales</taxon>
        <taxon>Pasteurellaceae</taxon>
        <taxon>Seminibacterium</taxon>
    </lineage>
</organism>
<dbReference type="PANTHER" id="PTHR42781:SF5">
    <property type="entry name" value="PUTRESCINE TRANSPORT ATP-BINDING PROTEIN POTG"/>
    <property type="match status" value="1"/>
</dbReference>
<keyword evidence="1" id="KW-0813">Transport</keyword>
<dbReference type="Gene3D" id="3.40.50.300">
    <property type="entry name" value="P-loop containing nucleotide triphosphate hydrolases"/>
    <property type="match status" value="1"/>
</dbReference>
<dbReference type="SMART" id="SM00382">
    <property type="entry name" value="AAA"/>
    <property type="match status" value="1"/>
</dbReference>
<evidence type="ECO:0000256" key="6">
    <source>
        <dbReference type="ARBA" id="ARBA00022840"/>
    </source>
</evidence>
<dbReference type="EMBL" id="JBHTJN010000004">
    <property type="protein sequence ID" value="MFD0965558.1"/>
    <property type="molecule type" value="Genomic_DNA"/>
</dbReference>
<keyword evidence="5" id="KW-0547">Nucleotide-binding</keyword>
<evidence type="ECO:0000256" key="9">
    <source>
        <dbReference type="ARBA" id="ARBA00023065"/>
    </source>
</evidence>
<dbReference type="InterPro" id="IPR050093">
    <property type="entry name" value="ABC_SmlMolc_Importer"/>
</dbReference>
<dbReference type="SUPFAM" id="SSF52540">
    <property type="entry name" value="P-loop containing nucleoside triphosphate hydrolases"/>
    <property type="match status" value="1"/>
</dbReference>
<keyword evidence="9" id="KW-0406">Ion transport</keyword>
<evidence type="ECO:0000259" key="11">
    <source>
        <dbReference type="PROSITE" id="PS50893"/>
    </source>
</evidence>
<keyword evidence="6 12" id="KW-0067">ATP-binding</keyword>
<evidence type="ECO:0000256" key="4">
    <source>
        <dbReference type="ARBA" id="ARBA00022519"/>
    </source>
</evidence>
<dbReference type="InterPro" id="IPR003439">
    <property type="entry name" value="ABC_transporter-like_ATP-bd"/>
</dbReference>
<dbReference type="Proteomes" id="UP001596996">
    <property type="component" value="Unassembled WGS sequence"/>
</dbReference>
<evidence type="ECO:0000256" key="1">
    <source>
        <dbReference type="ARBA" id="ARBA00022448"/>
    </source>
</evidence>
<evidence type="ECO:0000256" key="2">
    <source>
        <dbReference type="ARBA" id="ARBA00022475"/>
    </source>
</evidence>
<dbReference type="Pfam" id="PF00005">
    <property type="entry name" value="ABC_tran"/>
    <property type="match status" value="1"/>
</dbReference>
<keyword evidence="4" id="KW-0997">Cell inner membrane</keyword>
<keyword evidence="2" id="KW-1003">Cell membrane</keyword>
<dbReference type="InterPro" id="IPR017871">
    <property type="entry name" value="ABC_transporter-like_CS"/>
</dbReference>
<evidence type="ECO:0000256" key="7">
    <source>
        <dbReference type="ARBA" id="ARBA00022967"/>
    </source>
</evidence>
<feature type="domain" description="ABC transporter" evidence="11">
    <location>
        <begin position="8"/>
        <end position="242"/>
    </location>
</feature>
<evidence type="ECO:0000256" key="5">
    <source>
        <dbReference type="ARBA" id="ARBA00022741"/>
    </source>
</evidence>
<evidence type="ECO:0000313" key="12">
    <source>
        <dbReference type="EMBL" id="MFD0965558.1"/>
    </source>
</evidence>
<evidence type="ECO:0000256" key="10">
    <source>
        <dbReference type="ARBA" id="ARBA00023136"/>
    </source>
</evidence>
<keyword evidence="3" id="KW-0410">Iron transport</keyword>
<dbReference type="InterPro" id="IPR027417">
    <property type="entry name" value="P-loop_NTPase"/>
</dbReference>
<reference evidence="13" key="1">
    <citation type="journal article" date="2019" name="Int. J. Syst. Evol. Microbiol.">
        <title>The Global Catalogue of Microorganisms (GCM) 10K type strain sequencing project: providing services to taxonomists for standard genome sequencing and annotation.</title>
        <authorList>
            <consortium name="The Broad Institute Genomics Platform"/>
            <consortium name="The Broad Institute Genome Sequencing Center for Infectious Disease"/>
            <person name="Wu L."/>
            <person name="Ma J."/>
        </authorList>
    </citation>
    <scope>NUCLEOTIDE SEQUENCE [LARGE SCALE GENOMIC DNA]</scope>
    <source>
        <strain evidence="13">CCUG 61707</strain>
    </source>
</reference>
<dbReference type="RefSeq" id="WP_380818455.1">
    <property type="nucleotide sequence ID" value="NZ_JBHTJN010000004.1"/>
</dbReference>
<keyword evidence="7" id="KW-1278">Translocase</keyword>
<keyword evidence="10" id="KW-0472">Membrane</keyword>
<dbReference type="PROSITE" id="PS50893">
    <property type="entry name" value="ABC_TRANSPORTER_2"/>
    <property type="match status" value="1"/>
</dbReference>
<dbReference type="InterPro" id="IPR003593">
    <property type="entry name" value="AAA+_ATPase"/>
</dbReference>
<keyword evidence="13" id="KW-1185">Reference proteome</keyword>
<dbReference type="CDD" id="cd03259">
    <property type="entry name" value="ABC_Carb_Solutes_like"/>
    <property type="match status" value="1"/>
</dbReference>
<dbReference type="PROSITE" id="PS00211">
    <property type="entry name" value="ABC_TRANSPORTER_1"/>
    <property type="match status" value="1"/>
</dbReference>
<evidence type="ECO:0000313" key="13">
    <source>
        <dbReference type="Proteomes" id="UP001596996"/>
    </source>
</evidence>
<gene>
    <name evidence="12" type="ORF">ACFQ02_01575</name>
</gene>
<comment type="caution">
    <text evidence="12">The sequence shown here is derived from an EMBL/GenBank/DDBJ whole genome shotgun (WGS) entry which is preliminary data.</text>
</comment>
<accession>A0ABW3I6V1</accession>
<evidence type="ECO:0000256" key="3">
    <source>
        <dbReference type="ARBA" id="ARBA00022496"/>
    </source>
</evidence>
<sequence length="361" mass="41049">MLLNKSILEINGLSKNFNEIEVLNNISLSLKEGELLFLLGSSGCGKSTLLRIIAGFEQINKGRIFLYDKLIANEKKSIPIQQRNLGYVVQEGVLFPHLTVYRNIAYGLGNGMGKTKQEIDRVQEVMELTGISHLSQRFPYELSGGQQQRVALARALAPKPKLILLDEPFSALDEHLRHQIRKEMLSALRESNTSALFVTHDREEALTYADRIAIMQKGKILQIDTPYNLYWHPQTRETAKFIGTVIEFDAVADQKGEYIHCPLGKILIHQNEKYQNKHGIVLFRPEQFSLFTENMENDFTHFEATIVKIISSGLKIRLLLAVNNTQFMLETQLIPTHQPKLKIGKKINITLQGCGLFYSTK</sequence>
<dbReference type="GO" id="GO:0005524">
    <property type="term" value="F:ATP binding"/>
    <property type="evidence" value="ECO:0007669"/>
    <property type="project" value="UniProtKB-KW"/>
</dbReference>
<dbReference type="PANTHER" id="PTHR42781">
    <property type="entry name" value="SPERMIDINE/PUTRESCINE IMPORT ATP-BINDING PROTEIN POTA"/>
    <property type="match status" value="1"/>
</dbReference>
<name>A0ABW3I6V1_9PAST</name>
<proteinExistence type="predicted"/>
<keyword evidence="8" id="KW-0408">Iron</keyword>
<dbReference type="InterPro" id="IPR015853">
    <property type="entry name" value="ABC_transpr_FbpC"/>
</dbReference>
<evidence type="ECO:0000256" key="8">
    <source>
        <dbReference type="ARBA" id="ARBA00023004"/>
    </source>
</evidence>